<keyword evidence="2" id="KW-1185">Reference proteome</keyword>
<accession>A0ABT3F336</accession>
<organism evidence="1 2">
    <name type="scientific">Pseudomonas agronomica</name>
    <dbReference type="NCBI Taxonomy" id="2979328"/>
    <lineage>
        <taxon>Bacteria</taxon>
        <taxon>Pseudomonadati</taxon>
        <taxon>Pseudomonadota</taxon>
        <taxon>Gammaproteobacteria</taxon>
        <taxon>Pseudomonadales</taxon>
        <taxon>Pseudomonadaceae</taxon>
        <taxon>Pseudomonas</taxon>
    </lineage>
</organism>
<gene>
    <name evidence="1" type="ORF">OC610_00865</name>
</gene>
<dbReference type="RefSeq" id="WP_264426088.1">
    <property type="nucleotide sequence ID" value="NZ_JAOSHO010000004.1"/>
</dbReference>
<reference evidence="1" key="1">
    <citation type="submission" date="2022-07" db="EMBL/GenBank/DDBJ databases">
        <title>Pseudomonas agronomica sp. nov.: a novel bacterium with biotechnological application in the synthesis of biofertilizers from valorized agricultural residues.</title>
        <authorList>
            <person name="Robas M."/>
            <person name="Fernandez V.M."/>
            <person name="Luna L."/>
            <person name="Provanza A."/>
            <person name="Jimenez P.A."/>
        </authorList>
    </citation>
    <scope>NUCLEOTIDE SEQUENCE</scope>
    <source>
        <strain evidence="1">SAICEU22T</strain>
    </source>
</reference>
<evidence type="ECO:0000313" key="1">
    <source>
        <dbReference type="EMBL" id="MCW1242945.1"/>
    </source>
</evidence>
<dbReference type="EMBL" id="JAOSHO010000004">
    <property type="protein sequence ID" value="MCW1242945.1"/>
    <property type="molecule type" value="Genomic_DNA"/>
</dbReference>
<protein>
    <submittedName>
        <fullName evidence="1">Uncharacterized protein</fullName>
    </submittedName>
</protein>
<evidence type="ECO:0000313" key="2">
    <source>
        <dbReference type="Proteomes" id="UP001061999"/>
    </source>
</evidence>
<proteinExistence type="predicted"/>
<dbReference type="Proteomes" id="UP001061999">
    <property type="component" value="Unassembled WGS sequence"/>
</dbReference>
<comment type="caution">
    <text evidence="1">The sequence shown here is derived from an EMBL/GenBank/DDBJ whole genome shotgun (WGS) entry which is preliminary data.</text>
</comment>
<sequence length="347" mass="39551">MFYVAREVKRAGYLEVVGGHTEASFVALYELWKYAFRANQYGTRRDFELSHISAVDGRFTIGLLHPENLCVAPKALNKAHGTQYFGHGKSISRSSIKSQNYVSPDEPESVVLDRVIAYLGEQFVDDIVRVAKLQPSKRLQHLDWLTAHLDPANPEHRKYIAGLPAMSTVTMSNLKKELQGKSVSTFAIKTYLFKPFDVLFHELERHAQYRPELKEVFDELHRVNELKSYKNSWTIESSEERALFDLLHGRSVADVQDALDSLLDRNMPVIDYDTINAFGGDFTPEVLERIPAYAPISFPVQRAVVQDTPLRMLATFSIMLDSDSSEHSYRRPMVAPVWEASQDLPPF</sequence>
<name>A0ABT3F336_9PSED</name>